<evidence type="ECO:0000256" key="3">
    <source>
        <dbReference type="HAMAP-Rule" id="MF_02119"/>
    </source>
</evidence>
<dbReference type="PANTHER" id="PTHR43679:SF2">
    <property type="entry name" value="OCTANOYL-[GCVH]:PROTEIN N-OCTANOYLTRANSFERASE"/>
    <property type="match status" value="1"/>
</dbReference>
<keyword evidence="2 3" id="KW-0012">Acyltransferase</keyword>
<dbReference type="OrthoDB" id="2080934at2"/>
<dbReference type="GO" id="GO:0033819">
    <property type="term" value="F:lipoyl(octanoyl) transferase activity"/>
    <property type="evidence" value="ECO:0007669"/>
    <property type="project" value="InterPro"/>
</dbReference>
<dbReference type="GO" id="GO:0016874">
    <property type="term" value="F:ligase activity"/>
    <property type="evidence" value="ECO:0007669"/>
    <property type="project" value="UniProtKB-KW"/>
</dbReference>
<dbReference type="HAMAP" id="MF_02119">
    <property type="entry name" value="LipL"/>
    <property type="match status" value="1"/>
</dbReference>
<dbReference type="Proteomes" id="UP000027936">
    <property type="component" value="Unassembled WGS sequence"/>
</dbReference>
<name>A0A072NME9_SCHAZ</name>
<feature type="domain" description="BPL/LPL catalytic" evidence="4">
    <location>
        <begin position="44"/>
        <end position="228"/>
    </location>
</feature>
<dbReference type="GO" id="GO:0009107">
    <property type="term" value="P:lipoate biosynthetic process"/>
    <property type="evidence" value="ECO:0007669"/>
    <property type="project" value="UniProtKB-UniRule"/>
</dbReference>
<keyword evidence="1 3" id="KW-0808">Transferase</keyword>
<feature type="site" description="Lowers pKa of active site Cys" evidence="3">
    <location>
        <position position="160"/>
    </location>
</feature>
<comment type="catalytic activity">
    <reaction evidence="3">
        <text>N(6)-octanoyl-L-lysyl-[glycine-cleavage complex H protein] + L-lysyl-[lipoyl-carrier protein] = N(6)-octanoyl-L-lysyl-[lipoyl-carrier protein] + L-lysyl-[glycine-cleavage complex H protein]</text>
        <dbReference type="Rhea" id="RHEA:20213"/>
        <dbReference type="Rhea" id="RHEA-COMP:10500"/>
        <dbReference type="Rhea" id="RHEA-COMP:10501"/>
        <dbReference type="Rhea" id="RHEA-COMP:10503"/>
        <dbReference type="Rhea" id="RHEA-COMP:10504"/>
        <dbReference type="ChEBI" id="CHEBI:29969"/>
        <dbReference type="ChEBI" id="CHEBI:78809"/>
        <dbReference type="EC" id="2.3.1.204"/>
    </reaction>
</comment>
<evidence type="ECO:0000256" key="1">
    <source>
        <dbReference type="ARBA" id="ARBA00022679"/>
    </source>
</evidence>
<dbReference type="EC" id="2.3.1.204" evidence="3"/>
<evidence type="ECO:0000313" key="6">
    <source>
        <dbReference type="Proteomes" id="UP000027936"/>
    </source>
</evidence>
<dbReference type="PROSITE" id="PS51733">
    <property type="entry name" value="BPL_LPL_CATALYTIC"/>
    <property type="match status" value="1"/>
</dbReference>
<dbReference type="SUPFAM" id="SSF55681">
    <property type="entry name" value="Class II aaRS and biotin synthetases"/>
    <property type="match status" value="1"/>
</dbReference>
<dbReference type="InterPro" id="IPR024897">
    <property type="entry name" value="LipL"/>
</dbReference>
<dbReference type="CDD" id="cd16443">
    <property type="entry name" value="LplA"/>
    <property type="match status" value="1"/>
</dbReference>
<evidence type="ECO:0000313" key="5">
    <source>
        <dbReference type="EMBL" id="KEF38442.1"/>
    </source>
</evidence>
<keyword evidence="5" id="KW-0436">Ligase</keyword>
<comment type="miscellaneous">
    <text evidence="3">The reaction proceeds via a thioester-linked acyl-enzyme intermediate.</text>
</comment>
<comment type="similarity">
    <text evidence="3">Belongs to the octanoyltransferase LipL family.</text>
</comment>
<proteinExistence type="inferred from homology"/>
<comment type="function">
    <text evidence="3">Catalyzes the amidotransfer (transamidation) of the octanoyl moiety from octanoyl-GcvH to the lipoyl domain of the E2 subunit of lipoate-dependent enzymes.</text>
</comment>
<reference evidence="5 6" key="1">
    <citation type="submission" date="2014-04" db="EMBL/GenBank/DDBJ databases">
        <title>Draft genome sequence of Bacillus azotoformans MEV2011, a (co-) denitrifying strain unable to grow in the presence of oxygen.</title>
        <authorList>
            <person name="Nielsen M."/>
            <person name="Schreiber L."/>
            <person name="Finster K."/>
            <person name="Schramm A."/>
        </authorList>
    </citation>
    <scope>NUCLEOTIDE SEQUENCE [LARGE SCALE GENOMIC DNA]</scope>
    <source>
        <strain evidence="5 6">MEV2011</strain>
    </source>
</reference>
<dbReference type="InterPro" id="IPR045864">
    <property type="entry name" value="aa-tRNA-synth_II/BPL/LPL"/>
</dbReference>
<evidence type="ECO:0000259" key="4">
    <source>
        <dbReference type="PROSITE" id="PS51733"/>
    </source>
</evidence>
<protein>
    <recommendedName>
        <fullName evidence="3">Octanoyl-[GcvH]:protein N-octanoyltransferase</fullName>
        <ecNumber evidence="3">2.3.1.204</ecNumber>
    </recommendedName>
    <alternativeName>
        <fullName evidence="3">Octanoyl-[GcvH]:E2 amidotransferase</fullName>
    </alternativeName>
</protein>
<dbReference type="AlphaFoldDB" id="A0A072NME9"/>
<dbReference type="PATRIC" id="fig|1348973.3.peg.2001"/>
<comment type="caution">
    <text evidence="5">The sequence shown here is derived from an EMBL/GenBank/DDBJ whole genome shotgun (WGS) entry which is preliminary data.</text>
</comment>
<dbReference type="InterPro" id="IPR004143">
    <property type="entry name" value="BPL_LPL_catalytic"/>
</dbReference>
<dbReference type="EMBL" id="JJRY01000007">
    <property type="protein sequence ID" value="KEF38442.1"/>
    <property type="molecule type" value="Genomic_DNA"/>
</dbReference>
<feature type="active site" description="Acyl-thioester intermediate" evidence="3">
    <location>
        <position position="148"/>
    </location>
</feature>
<comment type="pathway">
    <text evidence="3">Protein modification; protein lipoylation via endogenous pathway; protein N(6)-(lipoyl)lysine from octanoyl-[acyl-carrier-protein].</text>
</comment>
<dbReference type="InterPro" id="IPR050664">
    <property type="entry name" value="Octanoyltrans_LipM/LipL"/>
</dbReference>
<accession>A0A072NME9</accession>
<dbReference type="PANTHER" id="PTHR43679">
    <property type="entry name" value="OCTANOYLTRANSFERASE LIPM-RELATED"/>
    <property type="match status" value="1"/>
</dbReference>
<dbReference type="Pfam" id="PF21948">
    <property type="entry name" value="LplA-B_cat"/>
    <property type="match status" value="1"/>
</dbReference>
<organism evidence="5 6">
    <name type="scientific">Schinkia azotoformans MEV2011</name>
    <dbReference type="NCBI Taxonomy" id="1348973"/>
    <lineage>
        <taxon>Bacteria</taxon>
        <taxon>Bacillati</taxon>
        <taxon>Bacillota</taxon>
        <taxon>Bacilli</taxon>
        <taxon>Bacillales</taxon>
        <taxon>Bacillaceae</taxon>
        <taxon>Calidifontibacillus/Schinkia group</taxon>
        <taxon>Schinkia</taxon>
    </lineage>
</organism>
<evidence type="ECO:0000256" key="2">
    <source>
        <dbReference type="ARBA" id="ARBA00023315"/>
    </source>
</evidence>
<dbReference type="GO" id="GO:0009249">
    <property type="term" value="P:protein lipoylation"/>
    <property type="evidence" value="ECO:0007669"/>
    <property type="project" value="UniProtKB-UniRule"/>
</dbReference>
<dbReference type="RefSeq" id="WP_035195433.1">
    <property type="nucleotide sequence ID" value="NZ_JJRY01000007.1"/>
</dbReference>
<dbReference type="Gene3D" id="3.30.930.10">
    <property type="entry name" value="Bira Bifunctional Protein, Domain 2"/>
    <property type="match status" value="1"/>
</dbReference>
<sequence>MQDINPLLQQPEWRYIDHSSLGLYFSPLQSFAYDDTFCSSVGSGQSAPVIRTWIHAPTIVLGIQDGRLPFLEQGVAFLEEKGYQSIVRNSGGLAVVLDDGILNLSLILPEGKGIDINRGYEAMWNLIELMLAGFDVQVDAREIVGSYCPGSFDLSIGGKKFAGISQRRLRGGVAVQIYLCVTGSGSLRAEIVREFYHRALQGENTKFTYPAIVPSTMASLSELLGETITTEQLITLMLKTFGDLDAGITTTPLSEKELELYQYNYDRILKRNEQ</sequence>
<gene>
    <name evidence="3" type="primary">lipL</name>
    <name evidence="5" type="ORF">M670_02068</name>
</gene>